<reference evidence="2 3" key="1">
    <citation type="submission" date="2017-01" db="EMBL/GenBank/DDBJ databases">
        <authorList>
            <person name="Mah S.A."/>
            <person name="Swanson W.J."/>
            <person name="Moy G.W."/>
            <person name="Vacquier V.D."/>
        </authorList>
    </citation>
    <scope>NUCLEOTIDE SEQUENCE [LARGE SCALE GENOMIC DNA]</scope>
    <source>
        <strain evidence="2 3">CPCC 203464</strain>
    </source>
</reference>
<evidence type="ECO:0000259" key="1">
    <source>
        <dbReference type="Pfam" id="PF01266"/>
    </source>
</evidence>
<dbReference type="AlphaFoldDB" id="A0A1N7DSP5"/>
<feature type="domain" description="FAD dependent oxidoreductase" evidence="1">
    <location>
        <begin position="29"/>
        <end position="395"/>
    </location>
</feature>
<dbReference type="Pfam" id="PF01266">
    <property type="entry name" value="DAO"/>
    <property type="match status" value="1"/>
</dbReference>
<name>A0A1N7DSP5_9NOCA</name>
<evidence type="ECO:0000313" key="3">
    <source>
        <dbReference type="Proteomes" id="UP000186218"/>
    </source>
</evidence>
<dbReference type="Gene3D" id="3.30.9.10">
    <property type="entry name" value="D-Amino Acid Oxidase, subunit A, domain 2"/>
    <property type="match status" value="1"/>
</dbReference>
<protein>
    <submittedName>
        <fullName evidence="2">Glycine/D-amino acid oxidase</fullName>
    </submittedName>
</protein>
<proteinExistence type="predicted"/>
<dbReference type="InterPro" id="IPR006076">
    <property type="entry name" value="FAD-dep_OxRdtase"/>
</dbReference>
<dbReference type="PANTHER" id="PTHR13847">
    <property type="entry name" value="SARCOSINE DEHYDROGENASE-RELATED"/>
    <property type="match status" value="1"/>
</dbReference>
<dbReference type="GO" id="GO:0005737">
    <property type="term" value="C:cytoplasm"/>
    <property type="evidence" value="ECO:0007669"/>
    <property type="project" value="TreeGrafter"/>
</dbReference>
<dbReference type="EMBL" id="FTNT01000002">
    <property type="protein sequence ID" value="SIR78856.1"/>
    <property type="molecule type" value="Genomic_DNA"/>
</dbReference>
<dbReference type="PANTHER" id="PTHR13847:SF285">
    <property type="entry name" value="FAD DEPENDENT OXIDOREDUCTASE DOMAIN-CONTAINING PROTEIN"/>
    <property type="match status" value="1"/>
</dbReference>
<organism evidence="2 3">
    <name type="scientific">Williamsia sterculiae</name>
    <dbReference type="NCBI Taxonomy" id="1344003"/>
    <lineage>
        <taxon>Bacteria</taxon>
        <taxon>Bacillati</taxon>
        <taxon>Actinomycetota</taxon>
        <taxon>Actinomycetes</taxon>
        <taxon>Mycobacteriales</taxon>
        <taxon>Nocardiaceae</taxon>
        <taxon>Williamsia</taxon>
    </lineage>
</organism>
<dbReference type="SUPFAM" id="SSF51905">
    <property type="entry name" value="FAD/NAD(P)-binding domain"/>
    <property type="match status" value="1"/>
</dbReference>
<dbReference type="InterPro" id="IPR036188">
    <property type="entry name" value="FAD/NAD-bd_sf"/>
</dbReference>
<gene>
    <name evidence="2" type="ORF">SAMN05445060_0876</name>
</gene>
<dbReference type="Gene3D" id="3.50.50.60">
    <property type="entry name" value="FAD/NAD(P)-binding domain"/>
    <property type="match status" value="1"/>
</dbReference>
<dbReference type="OrthoDB" id="9805852at2"/>
<accession>A0A1N7DSP5</accession>
<dbReference type="Proteomes" id="UP000186218">
    <property type="component" value="Unassembled WGS sequence"/>
</dbReference>
<dbReference type="RefSeq" id="WP_076476896.1">
    <property type="nucleotide sequence ID" value="NZ_FTNT01000002.1"/>
</dbReference>
<sequence>MRNGDVSFWWADLGAVRPRPPLPGDLDADIAIVGGGLTGLWTAYYLRRSSPDARIAVFEQRFCGFGASGRNGGWLSAEVAGNRSRYARIARSRGQDGAAANRQLTATMQAGVREVLARIHDEDIDCDAEHSGVLFLARCAAQRSRLAAHLDHEAEMGDTDWQLLSRSDLDTRLRVSAAQAGAWSPHCARVQPAKLSRGVADAVERSGVEIYEQTRVADVDAGRVVTDRGTVRAPIVLVCVEGFTATLPRRHRSLLPLNSAMVVTEPLPDRVWDEIGWRDCELLGEMAHAYTYSQRTADGRIALGGRGIPYRFGSAIDHDGVTQPPTATALTTALRELFPAAADVPIAHTWCGVLGVHRDWSASIRYDPRTGMGSAAGYVGSGLTTTNVAARTLHDLVLGHETELTSLPWVGHRPRRWEPEPLRYLGVAGMYAAYRTADRRELRGSSSRTDVVARIADRISGRG</sequence>
<keyword evidence="3" id="KW-1185">Reference proteome</keyword>
<evidence type="ECO:0000313" key="2">
    <source>
        <dbReference type="EMBL" id="SIR78856.1"/>
    </source>
</evidence>
<dbReference type="STRING" id="1344003.SAMN05445060_0876"/>